<dbReference type="FunFam" id="1.10.620.20:FF:000004">
    <property type="entry name" value="Ribonucleoside-diphosphate reductase subunit M2 B"/>
    <property type="match status" value="1"/>
</dbReference>
<dbReference type="AlphaFoldDB" id="A0A4W3IYS4"/>
<dbReference type="KEGG" id="cmk:103185624"/>
<dbReference type="SUPFAM" id="SSF47240">
    <property type="entry name" value="Ferritin-like"/>
    <property type="match status" value="1"/>
</dbReference>
<evidence type="ECO:0000256" key="6">
    <source>
        <dbReference type="ARBA" id="ARBA00023004"/>
    </source>
</evidence>
<dbReference type="OrthoDB" id="10248373at2759"/>
<dbReference type="Proteomes" id="UP000314986">
    <property type="component" value="Unassembled WGS sequence"/>
</dbReference>
<name>A0A4W3IYS4_CALMI</name>
<dbReference type="STRING" id="7868.ENSCMIP00000032516"/>
<dbReference type="InterPro" id="IPR000358">
    <property type="entry name" value="RNR_small_fam"/>
</dbReference>
<dbReference type="Ensembl" id="ENSCMIT00000033009.1">
    <property type="protein sequence ID" value="ENSCMIP00000032516.1"/>
    <property type="gene ID" value="ENSCMIG00000013884.1"/>
</dbReference>
<organism evidence="9 10">
    <name type="scientific">Callorhinchus milii</name>
    <name type="common">Ghost shark</name>
    <dbReference type="NCBI Taxonomy" id="7868"/>
    <lineage>
        <taxon>Eukaryota</taxon>
        <taxon>Metazoa</taxon>
        <taxon>Chordata</taxon>
        <taxon>Craniata</taxon>
        <taxon>Vertebrata</taxon>
        <taxon>Chondrichthyes</taxon>
        <taxon>Holocephali</taxon>
        <taxon>Chimaeriformes</taxon>
        <taxon>Callorhinchidae</taxon>
        <taxon>Callorhinchus</taxon>
    </lineage>
</organism>
<feature type="compositionally biased region" description="Polar residues" evidence="8">
    <location>
        <begin position="1"/>
        <end position="17"/>
    </location>
</feature>
<dbReference type="GeneID" id="103185624"/>
<dbReference type="Pfam" id="PF00268">
    <property type="entry name" value="Ribonuc_red_sm"/>
    <property type="match status" value="1"/>
</dbReference>
<protein>
    <recommendedName>
        <fullName evidence="3">ribonucleoside-diphosphate reductase</fullName>
        <ecNumber evidence="3">1.17.4.1</ecNumber>
    </recommendedName>
</protein>
<keyword evidence="4" id="KW-0479">Metal-binding</keyword>
<dbReference type="PANTHER" id="PTHR23409:SF18">
    <property type="entry name" value="RIBONUCLEOSIDE-DIPHOSPHATE REDUCTASE SUBUNIT M2"/>
    <property type="match status" value="1"/>
</dbReference>
<dbReference type="InParanoid" id="A0A4W3IYS4"/>
<evidence type="ECO:0000256" key="8">
    <source>
        <dbReference type="SAM" id="MobiDB-lite"/>
    </source>
</evidence>
<dbReference type="PANTHER" id="PTHR23409">
    <property type="entry name" value="RIBONUCLEOSIDE-DIPHOSPHATE REDUCTASE SMALL CHAIN"/>
    <property type="match status" value="1"/>
</dbReference>
<reference evidence="10" key="2">
    <citation type="journal article" date="2007" name="PLoS Biol.">
        <title>Survey sequencing and comparative analysis of the elephant shark (Callorhinchus milii) genome.</title>
        <authorList>
            <person name="Venkatesh B."/>
            <person name="Kirkness E.F."/>
            <person name="Loh Y.H."/>
            <person name="Halpern A.L."/>
            <person name="Lee A.P."/>
            <person name="Johnson J."/>
            <person name="Dandona N."/>
            <person name="Viswanathan L.D."/>
            <person name="Tay A."/>
            <person name="Venter J.C."/>
            <person name="Strausberg R.L."/>
            <person name="Brenner S."/>
        </authorList>
    </citation>
    <scope>NUCLEOTIDE SEQUENCE [LARGE SCALE GENOMIC DNA]</scope>
</reference>
<evidence type="ECO:0000256" key="3">
    <source>
        <dbReference type="ARBA" id="ARBA00012274"/>
    </source>
</evidence>
<reference evidence="10" key="3">
    <citation type="journal article" date="2014" name="Nature">
        <title>Elephant shark genome provides unique insights into gnathostome evolution.</title>
        <authorList>
            <consortium name="International Elephant Shark Genome Sequencing Consortium"/>
            <person name="Venkatesh B."/>
            <person name="Lee A.P."/>
            <person name="Ravi V."/>
            <person name="Maurya A.K."/>
            <person name="Lian M.M."/>
            <person name="Swann J.B."/>
            <person name="Ohta Y."/>
            <person name="Flajnik M.F."/>
            <person name="Sutoh Y."/>
            <person name="Kasahara M."/>
            <person name="Hoon S."/>
            <person name="Gangu V."/>
            <person name="Roy S.W."/>
            <person name="Irimia M."/>
            <person name="Korzh V."/>
            <person name="Kondrychyn I."/>
            <person name="Lim Z.W."/>
            <person name="Tay B.H."/>
            <person name="Tohari S."/>
            <person name="Kong K.W."/>
            <person name="Ho S."/>
            <person name="Lorente-Galdos B."/>
            <person name="Quilez J."/>
            <person name="Marques-Bonet T."/>
            <person name="Raney B.J."/>
            <person name="Ingham P.W."/>
            <person name="Tay A."/>
            <person name="Hillier L.W."/>
            <person name="Minx P."/>
            <person name="Boehm T."/>
            <person name="Wilson R.K."/>
            <person name="Brenner S."/>
            <person name="Warren W.C."/>
        </authorList>
    </citation>
    <scope>NUCLEOTIDE SEQUENCE [LARGE SCALE GENOMIC DNA]</scope>
</reference>
<dbReference type="InterPro" id="IPR009078">
    <property type="entry name" value="Ferritin-like_SF"/>
</dbReference>
<keyword evidence="5" id="KW-0560">Oxidoreductase</keyword>
<dbReference type="PROSITE" id="PS00368">
    <property type="entry name" value="RIBORED_SMALL"/>
    <property type="match status" value="1"/>
</dbReference>
<evidence type="ECO:0000256" key="4">
    <source>
        <dbReference type="ARBA" id="ARBA00022723"/>
    </source>
</evidence>
<keyword evidence="10" id="KW-1185">Reference proteome</keyword>
<evidence type="ECO:0000256" key="5">
    <source>
        <dbReference type="ARBA" id="ARBA00023002"/>
    </source>
</evidence>
<evidence type="ECO:0000313" key="9">
    <source>
        <dbReference type="Ensembl" id="ENSCMIP00000032516.1"/>
    </source>
</evidence>
<evidence type="ECO:0000256" key="7">
    <source>
        <dbReference type="ARBA" id="ARBA00023116"/>
    </source>
</evidence>
<dbReference type="GO" id="GO:0004748">
    <property type="term" value="F:ribonucleoside-diphosphate reductase activity, thioredoxin disulfide as acceptor"/>
    <property type="evidence" value="ECO:0007669"/>
    <property type="project" value="UniProtKB-EC"/>
</dbReference>
<evidence type="ECO:0000256" key="1">
    <source>
        <dbReference type="ARBA" id="ARBA00001962"/>
    </source>
</evidence>
<proteinExistence type="inferred from homology"/>
<accession>A0A4W3IYS4</accession>
<dbReference type="InterPro" id="IPR030475">
    <property type="entry name" value="RNR_small_AS"/>
</dbReference>
<reference evidence="9" key="4">
    <citation type="submission" date="2025-08" db="UniProtKB">
        <authorList>
            <consortium name="Ensembl"/>
        </authorList>
    </citation>
    <scope>IDENTIFICATION</scope>
</reference>
<dbReference type="InterPro" id="IPR012348">
    <property type="entry name" value="RNR-like"/>
</dbReference>
<sequence>MLLSQTVVSQHNSASSLSEDKENRPPAMNVTQALLSKTARKLQGAASLEGQREGANVQDEPLLRENPHRFVVFPIQYHDIWQMYKKAEASFWTAEEVDLSKDLVHWESLKKDEKHFISYVLAFFAASDGIVNENLVERFSQEVQVTEARCFYGFQIAMENIHSEMYSLLIDTYIKDPIEREFLFNAIETMPCVKQKAVWALAWIGDRESAFGDRLVAFAAVEGIFFSGSFAAIFWLKKRGLMPGLTFSNELISRDEGLHCDFACLLFKHLVHKPSEQRVGAIITEAVRIEQEFLTESLPVDMIGMNCTLMKQYIEFVADRLLLELGFSKIFGAENPFDFMENISLEGKTNFFEKRVAEYQRMGVMCKAEENSFRLDADF</sequence>
<dbReference type="GO" id="GO:0009263">
    <property type="term" value="P:deoxyribonucleotide biosynthetic process"/>
    <property type="evidence" value="ECO:0007669"/>
    <property type="project" value="UniProtKB-KW"/>
</dbReference>
<evidence type="ECO:0000313" key="10">
    <source>
        <dbReference type="Proteomes" id="UP000314986"/>
    </source>
</evidence>
<dbReference type="GeneTree" id="ENSGT00390000013305"/>
<dbReference type="CDD" id="cd01049">
    <property type="entry name" value="RNRR2"/>
    <property type="match status" value="1"/>
</dbReference>
<dbReference type="OMA" id="KANFFEH"/>
<gene>
    <name evidence="9" type="primary">rrm2</name>
</gene>
<comment type="similarity">
    <text evidence="2">Belongs to the ribonucleoside diphosphate reductase small chain family.</text>
</comment>
<dbReference type="RefSeq" id="XP_007902421.1">
    <property type="nucleotide sequence ID" value="XM_007904230.2"/>
</dbReference>
<reference evidence="10" key="1">
    <citation type="journal article" date="2006" name="Science">
        <title>Ancient noncoding elements conserved in the human genome.</title>
        <authorList>
            <person name="Venkatesh B."/>
            <person name="Kirkness E.F."/>
            <person name="Loh Y.H."/>
            <person name="Halpern A.L."/>
            <person name="Lee A.P."/>
            <person name="Johnson J."/>
            <person name="Dandona N."/>
            <person name="Viswanathan L.D."/>
            <person name="Tay A."/>
            <person name="Venter J.C."/>
            <person name="Strausberg R.L."/>
            <person name="Brenner S."/>
        </authorList>
    </citation>
    <scope>NUCLEOTIDE SEQUENCE [LARGE SCALE GENOMIC DNA]</scope>
</reference>
<reference evidence="9" key="5">
    <citation type="submission" date="2025-09" db="UniProtKB">
        <authorList>
            <consortium name="Ensembl"/>
        </authorList>
    </citation>
    <scope>IDENTIFICATION</scope>
</reference>
<dbReference type="InterPro" id="IPR033909">
    <property type="entry name" value="RNR_small"/>
</dbReference>
<keyword evidence="6" id="KW-0408">Iron</keyword>
<dbReference type="EC" id="1.17.4.1" evidence="3"/>
<dbReference type="GO" id="GO:0046872">
    <property type="term" value="F:metal ion binding"/>
    <property type="evidence" value="ECO:0007669"/>
    <property type="project" value="UniProtKB-KW"/>
</dbReference>
<keyword evidence="7" id="KW-0215">Deoxyribonucleotide synthesis</keyword>
<dbReference type="Gene3D" id="1.10.620.20">
    <property type="entry name" value="Ribonucleotide Reductase, subunit A"/>
    <property type="match status" value="1"/>
</dbReference>
<comment type="cofactor">
    <cofactor evidence="1">
        <name>Fe cation</name>
        <dbReference type="ChEBI" id="CHEBI:24875"/>
    </cofactor>
</comment>
<dbReference type="GO" id="GO:0005829">
    <property type="term" value="C:cytosol"/>
    <property type="evidence" value="ECO:0007669"/>
    <property type="project" value="TreeGrafter"/>
</dbReference>
<evidence type="ECO:0000256" key="2">
    <source>
        <dbReference type="ARBA" id="ARBA00009303"/>
    </source>
</evidence>
<feature type="region of interest" description="Disordered" evidence="8">
    <location>
        <begin position="1"/>
        <end position="26"/>
    </location>
</feature>
<dbReference type="FunCoup" id="A0A4W3IYS4">
    <property type="interactions" value="239"/>
</dbReference>